<gene>
    <name evidence="2" type="ORF">CAMP_LOCUS2146</name>
</gene>
<organism evidence="2 3">
    <name type="scientific">Caenorhabditis angaria</name>
    <dbReference type="NCBI Taxonomy" id="860376"/>
    <lineage>
        <taxon>Eukaryota</taxon>
        <taxon>Metazoa</taxon>
        <taxon>Ecdysozoa</taxon>
        <taxon>Nematoda</taxon>
        <taxon>Chromadorea</taxon>
        <taxon>Rhabditida</taxon>
        <taxon>Rhabditina</taxon>
        <taxon>Rhabditomorpha</taxon>
        <taxon>Rhabditoidea</taxon>
        <taxon>Rhabditidae</taxon>
        <taxon>Peloderinae</taxon>
        <taxon>Caenorhabditis</taxon>
    </lineage>
</organism>
<feature type="signal peptide" evidence="1">
    <location>
        <begin position="1"/>
        <end position="23"/>
    </location>
</feature>
<comment type="caution">
    <text evidence="2">The sequence shown here is derived from an EMBL/GenBank/DDBJ whole genome shotgun (WGS) entry which is preliminary data.</text>
</comment>
<proteinExistence type="predicted"/>
<evidence type="ECO:0000256" key="1">
    <source>
        <dbReference type="SAM" id="SignalP"/>
    </source>
</evidence>
<dbReference type="AlphaFoldDB" id="A0A9P1MXF0"/>
<dbReference type="Proteomes" id="UP001152747">
    <property type="component" value="Unassembled WGS sequence"/>
</dbReference>
<dbReference type="EMBL" id="CANHGI010000001">
    <property type="protein sequence ID" value="CAI5439509.1"/>
    <property type="molecule type" value="Genomic_DNA"/>
</dbReference>
<sequence length="125" mass="14575">MIFPHIFPLILLIFLTNSINSLSESEKKGIVANLQSRLDILEETHSDQDYKSVFDENLQISTKYGDRRLFNRNQVFEILKYRLNGNGMNFEIREDSRGVLSFPLNQNTEVEAENKGGRYLITKFK</sequence>
<name>A0A9P1MXF0_9PELO</name>
<evidence type="ECO:0000313" key="2">
    <source>
        <dbReference type="EMBL" id="CAI5439509.1"/>
    </source>
</evidence>
<feature type="chain" id="PRO_5040322692" evidence="1">
    <location>
        <begin position="24"/>
        <end position="125"/>
    </location>
</feature>
<evidence type="ECO:0000313" key="3">
    <source>
        <dbReference type="Proteomes" id="UP001152747"/>
    </source>
</evidence>
<keyword evidence="3" id="KW-1185">Reference proteome</keyword>
<keyword evidence="1" id="KW-0732">Signal</keyword>
<reference evidence="2" key="1">
    <citation type="submission" date="2022-11" db="EMBL/GenBank/DDBJ databases">
        <authorList>
            <person name="Kikuchi T."/>
        </authorList>
    </citation>
    <scope>NUCLEOTIDE SEQUENCE</scope>
    <source>
        <strain evidence="2">PS1010</strain>
    </source>
</reference>
<protein>
    <submittedName>
        <fullName evidence="2">Uncharacterized protein</fullName>
    </submittedName>
</protein>
<accession>A0A9P1MXF0</accession>